<protein>
    <submittedName>
        <fullName evidence="8">OmpA family protein</fullName>
    </submittedName>
</protein>
<dbReference type="PANTHER" id="PTHR30329:SF21">
    <property type="entry name" value="LIPOPROTEIN YIAD-RELATED"/>
    <property type="match status" value="1"/>
</dbReference>
<comment type="caution">
    <text evidence="8">The sequence shown here is derived from an EMBL/GenBank/DDBJ whole genome shotgun (WGS) entry which is preliminary data.</text>
</comment>
<evidence type="ECO:0000259" key="7">
    <source>
        <dbReference type="PROSITE" id="PS51123"/>
    </source>
</evidence>
<feature type="chain" id="PRO_5047495185" evidence="6">
    <location>
        <begin position="27"/>
        <end position="535"/>
    </location>
</feature>
<gene>
    <name evidence="8" type="ORF">SYV04_08005</name>
</gene>
<keyword evidence="3" id="KW-0998">Cell outer membrane</keyword>
<dbReference type="PRINTS" id="PR01023">
    <property type="entry name" value="NAFLGMOTY"/>
</dbReference>
<sequence length="535" mass="57238">MPSRNRSPRAWLLALAALLWGTAALAQSQGVLPSFELERLELNPGGMGSLLVGTGELLPDGDYRLSLTSHYESNPLVLFRNGSRLGAMVGYRATAHLGAAYGLWDRFEFAAQIPVVLSQRGDDLTPYGAGIPRRGLSLGTPMLAARVKLLSEADSDTVDLAFGVQGSPRLGSNQALAREMRVAPTVMVGRRLTDSLRGAFSAGVMWRPRVVLTPDENIQDELGHELRLGAVLASMGRRLRGELAVTGSIPFRREGYSFETMGGARLPLTPAVEAYAMAGLGFGSAPGTPDYRVLLGVAFGRSVPACGPGGENDPRVCPEMDGDGDGVANGDDTCPTEKGLVDAGGCVPKDWEGPVLAEEPSDSLDGQEVTVAQGTDEPAVDTDGDSLLDSQDSCPDEVGPPDNMGCPVFTEPVVSLQKDRIKLTDTVHFDYDQATIQPRSYSLLDKVARILVTHPEIVRVTIEGHTSDEGTANYNRGLSQRRAEAVRDYLAGKGVTLERMEPKGFGEDRPVQSNATEAGRIANRRVEFITHQDGQ</sequence>
<evidence type="ECO:0000256" key="2">
    <source>
        <dbReference type="ARBA" id="ARBA00023136"/>
    </source>
</evidence>
<evidence type="ECO:0000256" key="6">
    <source>
        <dbReference type="SAM" id="SignalP"/>
    </source>
</evidence>
<comment type="subcellular location">
    <subcellularLocation>
        <location evidence="1">Cell outer membrane</location>
    </subcellularLocation>
</comment>
<dbReference type="EMBL" id="JAXIVS010000002">
    <property type="protein sequence ID" value="MDY7226324.1"/>
    <property type="molecule type" value="Genomic_DNA"/>
</dbReference>
<evidence type="ECO:0000313" key="9">
    <source>
        <dbReference type="Proteomes" id="UP001291309"/>
    </source>
</evidence>
<name>A0ABU5GYQ6_9BACT</name>
<evidence type="ECO:0000313" key="8">
    <source>
        <dbReference type="EMBL" id="MDY7226324.1"/>
    </source>
</evidence>
<dbReference type="Proteomes" id="UP001291309">
    <property type="component" value="Unassembled WGS sequence"/>
</dbReference>
<accession>A0ABU5GYQ6</accession>
<keyword evidence="9" id="KW-1185">Reference proteome</keyword>
<dbReference type="SUPFAM" id="SSF103088">
    <property type="entry name" value="OmpA-like"/>
    <property type="match status" value="1"/>
</dbReference>
<keyword evidence="6" id="KW-0732">Signal</keyword>
<dbReference type="Pfam" id="PF00691">
    <property type="entry name" value="OmpA"/>
    <property type="match status" value="1"/>
</dbReference>
<feature type="region of interest" description="Disordered" evidence="5">
    <location>
        <begin position="307"/>
        <end position="333"/>
    </location>
</feature>
<evidence type="ECO:0000256" key="5">
    <source>
        <dbReference type="SAM" id="MobiDB-lite"/>
    </source>
</evidence>
<reference evidence="8 9" key="1">
    <citation type="submission" date="2023-12" db="EMBL/GenBank/DDBJ databases">
        <title>the genome sequence of Hyalangium sp. s54d21.</title>
        <authorList>
            <person name="Zhang X."/>
        </authorList>
    </citation>
    <scope>NUCLEOTIDE SEQUENCE [LARGE SCALE GENOMIC DNA]</scope>
    <source>
        <strain evidence="9">s54d21</strain>
    </source>
</reference>
<dbReference type="PRINTS" id="PR01021">
    <property type="entry name" value="OMPADOMAIN"/>
</dbReference>
<dbReference type="InterPro" id="IPR006665">
    <property type="entry name" value="OmpA-like"/>
</dbReference>
<evidence type="ECO:0000256" key="4">
    <source>
        <dbReference type="PROSITE-ProRule" id="PRU00473"/>
    </source>
</evidence>
<proteinExistence type="predicted"/>
<feature type="signal peptide" evidence="6">
    <location>
        <begin position="1"/>
        <end position="26"/>
    </location>
</feature>
<feature type="domain" description="OmpA-like" evidence="7">
    <location>
        <begin position="416"/>
        <end position="534"/>
    </location>
</feature>
<organism evidence="8 9">
    <name type="scientific">Hyalangium rubrum</name>
    <dbReference type="NCBI Taxonomy" id="3103134"/>
    <lineage>
        <taxon>Bacteria</taxon>
        <taxon>Pseudomonadati</taxon>
        <taxon>Myxococcota</taxon>
        <taxon>Myxococcia</taxon>
        <taxon>Myxococcales</taxon>
        <taxon>Cystobacterineae</taxon>
        <taxon>Archangiaceae</taxon>
        <taxon>Hyalangium</taxon>
    </lineage>
</organism>
<evidence type="ECO:0000256" key="1">
    <source>
        <dbReference type="ARBA" id="ARBA00004442"/>
    </source>
</evidence>
<keyword evidence="2 4" id="KW-0472">Membrane</keyword>
<dbReference type="InterPro" id="IPR050330">
    <property type="entry name" value="Bact_OuterMem_StrucFunc"/>
</dbReference>
<dbReference type="InterPro" id="IPR036737">
    <property type="entry name" value="OmpA-like_sf"/>
</dbReference>
<dbReference type="CDD" id="cd07185">
    <property type="entry name" value="OmpA_C-like"/>
    <property type="match status" value="1"/>
</dbReference>
<dbReference type="Gene3D" id="3.30.1330.60">
    <property type="entry name" value="OmpA-like domain"/>
    <property type="match status" value="1"/>
</dbReference>
<dbReference type="InterPro" id="IPR006664">
    <property type="entry name" value="OMP_bac"/>
</dbReference>
<dbReference type="RefSeq" id="WP_321545044.1">
    <property type="nucleotide sequence ID" value="NZ_JAXIVS010000002.1"/>
</dbReference>
<evidence type="ECO:0000256" key="3">
    <source>
        <dbReference type="ARBA" id="ARBA00023237"/>
    </source>
</evidence>
<dbReference type="PROSITE" id="PS51123">
    <property type="entry name" value="OMPA_2"/>
    <property type="match status" value="1"/>
</dbReference>
<feature type="region of interest" description="Disordered" evidence="5">
    <location>
        <begin position="374"/>
        <end position="405"/>
    </location>
</feature>
<dbReference type="PANTHER" id="PTHR30329">
    <property type="entry name" value="STATOR ELEMENT OF FLAGELLAR MOTOR COMPLEX"/>
    <property type="match status" value="1"/>
</dbReference>